<keyword evidence="1" id="KW-0413">Isomerase</keyword>
<dbReference type="InterPro" id="IPR050443">
    <property type="entry name" value="RbsD/FucU_mutarotase"/>
</dbReference>
<dbReference type="SUPFAM" id="SSF102546">
    <property type="entry name" value="RbsD-like"/>
    <property type="match status" value="1"/>
</dbReference>
<accession>A0A2P2I6Q5</accession>
<dbReference type="GO" id="GO:0036373">
    <property type="term" value="F:L-fucose mutarotase activity"/>
    <property type="evidence" value="ECO:0007669"/>
    <property type="project" value="UniProtKB-EC"/>
</dbReference>
<evidence type="ECO:0000256" key="3">
    <source>
        <dbReference type="ARBA" id="ARBA00038859"/>
    </source>
</evidence>
<dbReference type="PANTHER" id="PTHR31690:SF4">
    <property type="entry name" value="FUCOSE MUTAROTASE"/>
    <property type="match status" value="1"/>
</dbReference>
<dbReference type="GO" id="GO:0006004">
    <property type="term" value="P:fucose metabolic process"/>
    <property type="evidence" value="ECO:0007669"/>
    <property type="project" value="TreeGrafter"/>
</dbReference>
<dbReference type="EMBL" id="IACF01004111">
    <property type="protein sequence ID" value="LAB69705.1"/>
    <property type="molecule type" value="mRNA"/>
</dbReference>
<reference evidence="5" key="1">
    <citation type="submission" date="2017-11" db="EMBL/GenBank/DDBJ databases">
        <title>The sensing device of the deep-sea amphipod.</title>
        <authorList>
            <person name="Kobayashi H."/>
            <person name="Nagahama T."/>
            <person name="Arai W."/>
            <person name="Sasagawa Y."/>
            <person name="Umeda M."/>
            <person name="Hayashi T."/>
            <person name="Nikaido I."/>
            <person name="Watanabe H."/>
            <person name="Oguri K."/>
            <person name="Kitazato H."/>
            <person name="Fujioka K."/>
            <person name="Kido Y."/>
            <person name="Takami H."/>
        </authorList>
    </citation>
    <scope>NUCLEOTIDE SEQUENCE</scope>
    <source>
        <tissue evidence="5">Whole body</tissue>
    </source>
</reference>
<proteinExistence type="evidence at transcript level"/>
<dbReference type="PANTHER" id="PTHR31690">
    <property type="entry name" value="FUCOSE MUTAROTASE"/>
    <property type="match status" value="1"/>
</dbReference>
<evidence type="ECO:0000256" key="1">
    <source>
        <dbReference type="ARBA" id="ARBA00023235"/>
    </source>
</evidence>
<dbReference type="EMBL" id="IACT01004700">
    <property type="protein sequence ID" value="LAC23881.1"/>
    <property type="molecule type" value="mRNA"/>
</dbReference>
<reference evidence="4" key="2">
    <citation type="journal article" date="2018" name="Biosci. Biotechnol. Biochem.">
        <title>Polysaccharide hydrolase of the hadal zone amphipods Hirondellea gigas.</title>
        <authorList>
            <person name="Kobayashi H."/>
            <person name="Nagahama T."/>
            <person name="Arai W."/>
            <person name="Sasagawa Y."/>
            <person name="Umeda M."/>
            <person name="Hayashi T."/>
            <person name="Nikaido I."/>
            <person name="Watanabe H."/>
            <person name="Oguri K."/>
            <person name="Kitazato H."/>
            <person name="Fujioka K."/>
            <person name="Kido Y."/>
            <person name="Takami H."/>
        </authorList>
    </citation>
    <scope>NUCLEOTIDE SEQUENCE</scope>
    <source>
        <tissue evidence="4">Whole body</tissue>
    </source>
</reference>
<dbReference type="Gene3D" id="3.40.1650.10">
    <property type="entry name" value="RbsD-like domain"/>
    <property type="match status" value="1"/>
</dbReference>
<evidence type="ECO:0000313" key="4">
    <source>
        <dbReference type="EMBL" id="LAB69705.1"/>
    </source>
</evidence>
<comment type="catalytic activity">
    <reaction evidence="2">
        <text>alpha-L-fucose = beta-L-fucose</text>
        <dbReference type="Rhea" id="RHEA:25580"/>
        <dbReference type="ChEBI" id="CHEBI:42548"/>
        <dbReference type="ChEBI" id="CHEBI:42589"/>
        <dbReference type="EC" id="5.1.3.29"/>
    </reaction>
</comment>
<evidence type="ECO:0000256" key="2">
    <source>
        <dbReference type="ARBA" id="ARBA00036324"/>
    </source>
</evidence>
<dbReference type="EC" id="5.1.3.29" evidence="3"/>
<dbReference type="AlphaFoldDB" id="A0A2P2I6Q5"/>
<protein>
    <recommendedName>
        <fullName evidence="3">L-fucose mutarotase</fullName>
        <ecNumber evidence="3">5.1.3.29</ecNumber>
    </recommendedName>
</protein>
<organism evidence="4">
    <name type="scientific">Hirondellea gigas</name>
    <dbReference type="NCBI Taxonomy" id="1518452"/>
    <lineage>
        <taxon>Eukaryota</taxon>
        <taxon>Metazoa</taxon>
        <taxon>Ecdysozoa</taxon>
        <taxon>Arthropoda</taxon>
        <taxon>Crustacea</taxon>
        <taxon>Multicrustacea</taxon>
        <taxon>Malacostraca</taxon>
        <taxon>Eumalacostraca</taxon>
        <taxon>Peracarida</taxon>
        <taxon>Amphipoda</taxon>
        <taxon>Amphilochidea</taxon>
        <taxon>Lysianassida</taxon>
        <taxon>Lysianassidira</taxon>
        <taxon>Lysianassoidea</taxon>
        <taxon>Lysianassidae</taxon>
        <taxon>Hirondellea</taxon>
    </lineage>
</organism>
<name>A0A2P2I6Q5_9CRUS</name>
<evidence type="ECO:0000313" key="5">
    <source>
        <dbReference type="EMBL" id="LAC23881.1"/>
    </source>
</evidence>
<dbReference type="InterPro" id="IPR007721">
    <property type="entry name" value="RbsD_FucU"/>
</dbReference>
<dbReference type="GO" id="GO:0042806">
    <property type="term" value="F:fucose binding"/>
    <property type="evidence" value="ECO:0007669"/>
    <property type="project" value="TreeGrafter"/>
</dbReference>
<dbReference type="InterPro" id="IPR023750">
    <property type="entry name" value="RbsD-like_sf"/>
</dbReference>
<sequence>MGRLKGIPDSLSPDILHLLAVTGHGDEIVLADMNFPTHSLCEASRAKEYRADGVKIPTLLNDILSLMPLDWYQPWQMVVMEMTDSDKSKMQLEEAPIVNEYRKIGNMKEGIGQDDARVLKIQKIERFQFYERAKKAYAIIHTGDTTPYSNIIMKRGVC</sequence>
<dbReference type="Pfam" id="PF05025">
    <property type="entry name" value="RbsD_FucU"/>
    <property type="match status" value="1"/>
</dbReference>